<dbReference type="STRING" id="1637975.AN957_25040"/>
<reference evidence="1 2" key="1">
    <citation type="submission" date="2015-09" db="EMBL/GenBank/DDBJ databases">
        <title>Genome sequencing project for genomic taxonomy and phylogenomics of Bacillus-like bacteria.</title>
        <authorList>
            <person name="Liu B."/>
            <person name="Wang J."/>
            <person name="Zhu Y."/>
            <person name="Liu G."/>
            <person name="Chen Q."/>
            <person name="Chen Z."/>
            <person name="Lan J."/>
            <person name="Che J."/>
            <person name="Ge C."/>
            <person name="Shi H."/>
            <person name="Pan Z."/>
            <person name="Liu X."/>
        </authorList>
    </citation>
    <scope>NUCLEOTIDE SEQUENCE [LARGE SCALE GENOMIC DNA]</scope>
    <source>
        <strain evidence="1 2">FJAT-18043</strain>
    </source>
</reference>
<evidence type="ECO:0000313" key="2">
    <source>
        <dbReference type="Proteomes" id="UP000050996"/>
    </source>
</evidence>
<dbReference type="EMBL" id="LJIX01000006">
    <property type="protein sequence ID" value="KQL21494.1"/>
    <property type="molecule type" value="Genomic_DNA"/>
</dbReference>
<keyword evidence="2" id="KW-1185">Reference proteome</keyword>
<sequence length="62" mass="6531">MEDGNLLGADAPTHKSADSIRLVIMQMSVRICTILGRVFGGVIQGDGTNAQRGGICVDIRVC</sequence>
<accession>A0A0Q3QUQ0</accession>
<name>A0A0Q3QUQ0_9BACI</name>
<gene>
    <name evidence="1" type="ORF">AN957_25040</name>
</gene>
<evidence type="ECO:0000313" key="1">
    <source>
        <dbReference type="EMBL" id="KQL21494.1"/>
    </source>
</evidence>
<protein>
    <submittedName>
        <fullName evidence="1">Uncharacterized protein</fullName>
    </submittedName>
</protein>
<comment type="caution">
    <text evidence="1">The sequence shown here is derived from an EMBL/GenBank/DDBJ whole genome shotgun (WGS) entry which is preliminary data.</text>
</comment>
<dbReference type="Proteomes" id="UP000050996">
    <property type="component" value="Unassembled WGS sequence"/>
</dbReference>
<proteinExistence type="predicted"/>
<organism evidence="1 2">
    <name type="scientific">Cytobacillus solani</name>
    <dbReference type="NCBI Taxonomy" id="1637975"/>
    <lineage>
        <taxon>Bacteria</taxon>
        <taxon>Bacillati</taxon>
        <taxon>Bacillota</taxon>
        <taxon>Bacilli</taxon>
        <taxon>Bacillales</taxon>
        <taxon>Bacillaceae</taxon>
        <taxon>Cytobacillus</taxon>
    </lineage>
</organism>
<dbReference type="AlphaFoldDB" id="A0A0Q3QUQ0"/>